<dbReference type="SUPFAM" id="SSF48498">
    <property type="entry name" value="Tetracyclin repressor-like, C-terminal domain"/>
    <property type="match status" value="1"/>
</dbReference>
<keyword evidence="2" id="KW-1185">Reference proteome</keyword>
<dbReference type="Gene3D" id="1.10.10.60">
    <property type="entry name" value="Homeodomain-like"/>
    <property type="match status" value="1"/>
</dbReference>
<dbReference type="InterPro" id="IPR036271">
    <property type="entry name" value="Tet_transcr_reg_TetR-rel_C_sf"/>
</dbReference>
<evidence type="ECO:0000313" key="2">
    <source>
        <dbReference type="Proteomes" id="UP000759298"/>
    </source>
</evidence>
<proteinExistence type="predicted"/>
<gene>
    <name evidence="1" type="ORF">KYN89_11475</name>
</gene>
<evidence type="ECO:0000313" key="1">
    <source>
        <dbReference type="EMBL" id="MBY8337661.1"/>
    </source>
</evidence>
<sequence length="224" mass="25374">MKRPQTVRSRGQRAGLDLDQIVETAQSFEVEDLTMQSLAKAMQVDRKALNYYVKDREALLTILAHKAFADEFSPDAIRAAEDWRDASRIYASSFVERALSLGKLSEHLWFGEPLTTWSLEANESLFARFFEAGFTDEAATRLVTMLSTLCLGHARDVIQATGSMEKPRPKALRAALERLNPEKFANLLRILDHGYDTYGDEQIDFSIDVFLVGAEAVLKRDLRR</sequence>
<dbReference type="Proteomes" id="UP000759298">
    <property type="component" value="Unassembled WGS sequence"/>
</dbReference>
<dbReference type="SUPFAM" id="SSF46689">
    <property type="entry name" value="Homeodomain-like"/>
    <property type="match status" value="1"/>
</dbReference>
<dbReference type="InterPro" id="IPR009057">
    <property type="entry name" value="Homeodomain-like_sf"/>
</dbReference>
<protein>
    <submittedName>
        <fullName evidence="1">TetR/AcrR family transcriptional regulator C-terminal domain-containing protein</fullName>
    </submittedName>
</protein>
<dbReference type="Gene3D" id="1.10.357.10">
    <property type="entry name" value="Tetracycline Repressor, domain 2"/>
    <property type="match status" value="1"/>
</dbReference>
<reference evidence="1 2" key="1">
    <citation type="submission" date="2021-07" db="EMBL/GenBank/DDBJ databases">
        <title>Alteriqipengyuania abyssalis NZ-12B nov, sp.nov isolated from deep sea sponge in pacific ocean.</title>
        <authorList>
            <person name="Tareen S."/>
            <person name="Wink J."/>
        </authorList>
    </citation>
    <scope>NUCLEOTIDE SEQUENCE [LARGE SCALE GENOMIC DNA]</scope>
    <source>
        <strain evidence="1 2">NZ-12B</strain>
    </source>
</reference>
<name>A0ABS7PFB8_9SPHN</name>
<comment type="caution">
    <text evidence="1">The sequence shown here is derived from an EMBL/GenBank/DDBJ whole genome shotgun (WGS) entry which is preliminary data.</text>
</comment>
<organism evidence="1 2">
    <name type="scientific">Alteriqipengyuania abyssalis</name>
    <dbReference type="NCBI Taxonomy" id="2860200"/>
    <lineage>
        <taxon>Bacteria</taxon>
        <taxon>Pseudomonadati</taxon>
        <taxon>Pseudomonadota</taxon>
        <taxon>Alphaproteobacteria</taxon>
        <taxon>Sphingomonadales</taxon>
        <taxon>Erythrobacteraceae</taxon>
        <taxon>Alteriqipengyuania</taxon>
    </lineage>
</organism>
<dbReference type="EMBL" id="JAHWXP010000003">
    <property type="protein sequence ID" value="MBY8337661.1"/>
    <property type="molecule type" value="Genomic_DNA"/>
</dbReference>
<accession>A0ABS7PFB8</accession>
<dbReference type="RefSeq" id="WP_222825183.1">
    <property type="nucleotide sequence ID" value="NZ_JAHWXP010000003.1"/>
</dbReference>